<keyword evidence="3" id="KW-0012">Acyltransferase</keyword>
<evidence type="ECO:0000256" key="2">
    <source>
        <dbReference type="ARBA" id="ARBA00022679"/>
    </source>
</evidence>
<dbReference type="PANTHER" id="PTHR31623:SF80">
    <property type="entry name" value="DEACETYLVINDOLINE O-ACETYLTRANSFERASE"/>
    <property type="match status" value="1"/>
</dbReference>
<keyword evidence="5" id="KW-1185">Reference proteome</keyword>
<name>A0AA36E322_LACSI</name>
<reference evidence="4" key="1">
    <citation type="submission" date="2023-04" db="EMBL/GenBank/DDBJ databases">
        <authorList>
            <person name="Vijverberg K."/>
            <person name="Xiong W."/>
            <person name="Schranz E."/>
        </authorList>
    </citation>
    <scope>NUCLEOTIDE SEQUENCE</scope>
</reference>
<evidence type="ECO:0000256" key="3">
    <source>
        <dbReference type="ARBA" id="ARBA00023315"/>
    </source>
</evidence>
<dbReference type="InterPro" id="IPR023213">
    <property type="entry name" value="CAT-like_dom_sf"/>
</dbReference>
<sequence length="450" mass="50114">MTMLGSLIRFGRRQLHTIVSKDIIKPSSPTPSHLKTFNLSIIDQAMVNTFIPFVTFYPNTGLHPSSHDKTLTLKKSLSETLTKYYPFAGRHAKVAPTFVDCNDHGAEFLEASIDSTLSDFLKNSLHRDLDQFFPHGLVNERSNRPPHDDDLQSNGVIPLAVQINHFECGGVAVAMSLSHKLADGSSFTHFLKDWAKTTQFCSREQKHALLPNDNDDPKFIPLEHTNKNFKGLSLGSDECVTKSFTFPNAKINELKLKIKAMSEESGQPITNPTRVEVLTWLLYKSAVTAAAKNDSGSDFKPIGVCHQINIRGRLMEKLPEKSIGNLFMIIDIVSEMKPESFISEFRKQKMKLQGLPNIQTALGYLSGIPLEEVQRGIDSVYLCSSLCGYSAYEIDFGWGKPVKATMAGDLRKNSFIMMDAPDRDGIEVLVCLGKRDLAVVQSDPELLAFC</sequence>
<dbReference type="GO" id="GO:0016746">
    <property type="term" value="F:acyltransferase activity"/>
    <property type="evidence" value="ECO:0007669"/>
    <property type="project" value="UniProtKB-KW"/>
</dbReference>
<organism evidence="4 5">
    <name type="scientific">Lactuca saligna</name>
    <name type="common">Willowleaf lettuce</name>
    <dbReference type="NCBI Taxonomy" id="75948"/>
    <lineage>
        <taxon>Eukaryota</taxon>
        <taxon>Viridiplantae</taxon>
        <taxon>Streptophyta</taxon>
        <taxon>Embryophyta</taxon>
        <taxon>Tracheophyta</taxon>
        <taxon>Spermatophyta</taxon>
        <taxon>Magnoliopsida</taxon>
        <taxon>eudicotyledons</taxon>
        <taxon>Gunneridae</taxon>
        <taxon>Pentapetalae</taxon>
        <taxon>asterids</taxon>
        <taxon>campanulids</taxon>
        <taxon>Asterales</taxon>
        <taxon>Asteraceae</taxon>
        <taxon>Cichorioideae</taxon>
        <taxon>Cichorieae</taxon>
        <taxon>Lactucinae</taxon>
        <taxon>Lactuca</taxon>
    </lineage>
</organism>
<dbReference type="Gene3D" id="3.30.559.10">
    <property type="entry name" value="Chloramphenicol acetyltransferase-like domain"/>
    <property type="match status" value="2"/>
</dbReference>
<evidence type="ECO:0000256" key="1">
    <source>
        <dbReference type="ARBA" id="ARBA00009861"/>
    </source>
</evidence>
<evidence type="ECO:0000313" key="5">
    <source>
        <dbReference type="Proteomes" id="UP001177003"/>
    </source>
</evidence>
<dbReference type="EMBL" id="OX465080">
    <property type="protein sequence ID" value="CAI9281156.1"/>
    <property type="molecule type" value="Genomic_DNA"/>
</dbReference>
<dbReference type="Pfam" id="PF02458">
    <property type="entry name" value="Transferase"/>
    <property type="match status" value="1"/>
</dbReference>
<proteinExistence type="inferred from homology"/>
<keyword evidence="2" id="KW-0808">Transferase</keyword>
<accession>A0AA36E322</accession>
<evidence type="ECO:0000313" key="4">
    <source>
        <dbReference type="EMBL" id="CAI9281156.1"/>
    </source>
</evidence>
<comment type="similarity">
    <text evidence="1">Belongs to the plant acyltransferase family.</text>
</comment>
<dbReference type="Proteomes" id="UP001177003">
    <property type="component" value="Chromosome 4"/>
</dbReference>
<gene>
    <name evidence="4" type="ORF">LSALG_LOCUS20870</name>
</gene>
<protein>
    <submittedName>
        <fullName evidence="4">Uncharacterized protein</fullName>
    </submittedName>
</protein>
<dbReference type="AlphaFoldDB" id="A0AA36E322"/>
<dbReference type="PANTHER" id="PTHR31623">
    <property type="entry name" value="F21J9.9"/>
    <property type="match status" value="1"/>
</dbReference>